<dbReference type="CDD" id="cd00198">
    <property type="entry name" value="vWFA"/>
    <property type="match status" value="1"/>
</dbReference>
<dbReference type="EMBL" id="BEYU01000699">
    <property type="protein sequence ID" value="GBG35314.1"/>
    <property type="molecule type" value="Genomic_DNA"/>
</dbReference>
<evidence type="ECO:0000259" key="1">
    <source>
        <dbReference type="PROSITE" id="PS50234"/>
    </source>
</evidence>
<dbReference type="AlphaFoldDB" id="A0A2R5H4C5"/>
<gene>
    <name evidence="2" type="ORF">FCC1311_115372</name>
</gene>
<dbReference type="Gene3D" id="3.40.50.410">
    <property type="entry name" value="von Willebrand factor, type A domain"/>
    <property type="match status" value="1"/>
</dbReference>
<dbReference type="InterPro" id="IPR002035">
    <property type="entry name" value="VWF_A"/>
</dbReference>
<dbReference type="InterPro" id="IPR036465">
    <property type="entry name" value="vWFA_dom_sf"/>
</dbReference>
<dbReference type="SMART" id="SM00327">
    <property type="entry name" value="VWA"/>
    <property type="match status" value="1"/>
</dbReference>
<dbReference type="PROSITE" id="PS50234">
    <property type="entry name" value="VWFA"/>
    <property type="match status" value="1"/>
</dbReference>
<dbReference type="GO" id="GO:0007229">
    <property type="term" value="P:integrin-mediated signaling pathway"/>
    <property type="evidence" value="ECO:0007669"/>
    <property type="project" value="UniProtKB-KW"/>
</dbReference>
<sequence>CPEKKLDIVWVVDNSGSIDQNGAEGSDELDLLLLNVHEAYTFTNTNTRFAGFRFTNSIVGVSGTVSSANPFGSGSTGATGSPFFFNDAAATTENDWDDFAGSNDGNGFTNTPQALQAANYILGLSVADGGPRSDAIKVVVLLTDGNPNRYWGTECNEITEITDPGTNENNRGTEDVACTEYQALRLVNDLDAYLVVVRIGNNLDSNFLEYCLRQNEDPPNDQPLSIQQIQTNFANLQNAIDEIVQATCIDDAHRTPLEVTYNTQNAHCKAYDD</sequence>
<comment type="caution">
    <text evidence="2">The sequence shown here is derived from an EMBL/GenBank/DDBJ whole genome shotgun (WGS) entry which is preliminary data.</text>
</comment>
<organism evidence="2 3">
    <name type="scientific">Hondaea fermentalgiana</name>
    <dbReference type="NCBI Taxonomy" id="2315210"/>
    <lineage>
        <taxon>Eukaryota</taxon>
        <taxon>Sar</taxon>
        <taxon>Stramenopiles</taxon>
        <taxon>Bigyra</taxon>
        <taxon>Labyrinthulomycetes</taxon>
        <taxon>Thraustochytrida</taxon>
        <taxon>Thraustochytriidae</taxon>
        <taxon>Hondaea</taxon>
    </lineage>
</organism>
<feature type="domain" description="VWFA" evidence="1">
    <location>
        <begin position="7"/>
        <end position="243"/>
    </location>
</feature>
<dbReference type="Proteomes" id="UP000241890">
    <property type="component" value="Unassembled WGS sequence"/>
</dbReference>
<feature type="non-terminal residue" evidence="2">
    <location>
        <position position="1"/>
    </location>
</feature>
<keyword evidence="3" id="KW-1185">Reference proteome</keyword>
<protein>
    <submittedName>
        <fullName evidence="2">Integrin alpha-X</fullName>
    </submittedName>
</protein>
<accession>A0A2R5H4C5</accession>
<dbReference type="OrthoDB" id="5317514at2759"/>
<dbReference type="InParanoid" id="A0A2R5H4C5"/>
<keyword evidence="2" id="KW-0401">Integrin</keyword>
<evidence type="ECO:0000313" key="2">
    <source>
        <dbReference type="EMBL" id="GBG35314.1"/>
    </source>
</evidence>
<evidence type="ECO:0000313" key="3">
    <source>
        <dbReference type="Proteomes" id="UP000241890"/>
    </source>
</evidence>
<name>A0A2R5H4C5_9STRA</name>
<proteinExistence type="predicted"/>
<dbReference type="SUPFAM" id="SSF53300">
    <property type="entry name" value="vWA-like"/>
    <property type="match status" value="1"/>
</dbReference>
<reference evidence="2 3" key="1">
    <citation type="submission" date="2017-12" db="EMBL/GenBank/DDBJ databases">
        <title>Sequencing, de novo assembly and annotation of complete genome of a new Thraustochytrid species, strain FCC1311.</title>
        <authorList>
            <person name="Sedici K."/>
            <person name="Godart F."/>
            <person name="Aiese Cigliano R."/>
            <person name="Sanseverino W."/>
            <person name="Barakat M."/>
            <person name="Ortet P."/>
            <person name="Marechal E."/>
            <person name="Cagnac O."/>
            <person name="Amato A."/>
        </authorList>
    </citation>
    <scope>NUCLEOTIDE SEQUENCE [LARGE SCALE GENOMIC DNA]</scope>
</reference>